<reference evidence="1" key="2">
    <citation type="submission" date="2018-03" db="EMBL/GenBank/DDBJ databases">
        <title>The Triticum urartu genome reveals the dynamic nature of wheat genome evolution.</title>
        <authorList>
            <person name="Ling H."/>
            <person name="Ma B."/>
            <person name="Shi X."/>
            <person name="Liu H."/>
            <person name="Dong L."/>
            <person name="Sun H."/>
            <person name="Cao Y."/>
            <person name="Gao Q."/>
            <person name="Zheng S."/>
            <person name="Li Y."/>
            <person name="Yu Y."/>
            <person name="Du H."/>
            <person name="Qi M."/>
            <person name="Li Y."/>
            <person name="Yu H."/>
            <person name="Cui Y."/>
            <person name="Wang N."/>
            <person name="Chen C."/>
            <person name="Wu H."/>
            <person name="Zhao Y."/>
            <person name="Zhang J."/>
            <person name="Li Y."/>
            <person name="Zhou W."/>
            <person name="Zhang B."/>
            <person name="Hu W."/>
            <person name="Eijk M."/>
            <person name="Tang J."/>
            <person name="Witsenboer H."/>
            <person name="Zhao S."/>
            <person name="Li Z."/>
            <person name="Zhang A."/>
            <person name="Wang D."/>
            <person name="Liang C."/>
        </authorList>
    </citation>
    <scope>NUCLEOTIDE SEQUENCE [LARGE SCALE GENOMIC DNA]</scope>
    <source>
        <strain evidence="1">cv. G1812</strain>
    </source>
</reference>
<reference evidence="1" key="3">
    <citation type="submission" date="2022-06" db="UniProtKB">
        <authorList>
            <consortium name="EnsemblPlants"/>
        </authorList>
    </citation>
    <scope>IDENTIFICATION</scope>
</reference>
<name>A0A8R7UZ63_TRIUA</name>
<dbReference type="Proteomes" id="UP000015106">
    <property type="component" value="Chromosome 6"/>
</dbReference>
<dbReference type="EnsemblPlants" id="TuG1812G0600004240.01.T01">
    <property type="protein sequence ID" value="TuG1812G0600004240.01.T01"/>
    <property type="gene ID" value="TuG1812G0600004240.01"/>
</dbReference>
<protein>
    <submittedName>
        <fullName evidence="1">Uncharacterized protein</fullName>
    </submittedName>
</protein>
<evidence type="ECO:0000313" key="2">
    <source>
        <dbReference type="Proteomes" id="UP000015106"/>
    </source>
</evidence>
<sequence>CPRTHKGIKDVARIGAAISRDHVVPLGVSPLIFRSGVLTGFLWPPEEVAESHKSSWLNQTCSRHLPLRQRGP</sequence>
<evidence type="ECO:0000313" key="1">
    <source>
        <dbReference type="EnsemblPlants" id="TuG1812G0600004240.01.T01"/>
    </source>
</evidence>
<dbReference type="Gramene" id="TuG1812G0600004240.01.T01">
    <property type="protein sequence ID" value="TuG1812G0600004240.01.T01"/>
    <property type="gene ID" value="TuG1812G0600004240.01"/>
</dbReference>
<accession>A0A8R7UZ63</accession>
<dbReference type="AlphaFoldDB" id="A0A8R7UZ63"/>
<reference evidence="2" key="1">
    <citation type="journal article" date="2013" name="Nature">
        <title>Draft genome of the wheat A-genome progenitor Triticum urartu.</title>
        <authorList>
            <person name="Ling H.Q."/>
            <person name="Zhao S."/>
            <person name="Liu D."/>
            <person name="Wang J."/>
            <person name="Sun H."/>
            <person name="Zhang C."/>
            <person name="Fan H."/>
            <person name="Li D."/>
            <person name="Dong L."/>
            <person name="Tao Y."/>
            <person name="Gao C."/>
            <person name="Wu H."/>
            <person name="Li Y."/>
            <person name="Cui Y."/>
            <person name="Guo X."/>
            <person name="Zheng S."/>
            <person name="Wang B."/>
            <person name="Yu K."/>
            <person name="Liang Q."/>
            <person name="Yang W."/>
            <person name="Lou X."/>
            <person name="Chen J."/>
            <person name="Feng M."/>
            <person name="Jian J."/>
            <person name="Zhang X."/>
            <person name="Luo G."/>
            <person name="Jiang Y."/>
            <person name="Liu J."/>
            <person name="Wang Z."/>
            <person name="Sha Y."/>
            <person name="Zhang B."/>
            <person name="Wu H."/>
            <person name="Tang D."/>
            <person name="Shen Q."/>
            <person name="Xue P."/>
            <person name="Zou S."/>
            <person name="Wang X."/>
            <person name="Liu X."/>
            <person name="Wang F."/>
            <person name="Yang Y."/>
            <person name="An X."/>
            <person name="Dong Z."/>
            <person name="Zhang K."/>
            <person name="Zhang X."/>
            <person name="Luo M.C."/>
            <person name="Dvorak J."/>
            <person name="Tong Y."/>
            <person name="Wang J."/>
            <person name="Yang H."/>
            <person name="Li Z."/>
            <person name="Wang D."/>
            <person name="Zhang A."/>
            <person name="Wang J."/>
        </authorList>
    </citation>
    <scope>NUCLEOTIDE SEQUENCE</scope>
    <source>
        <strain evidence="2">cv. G1812</strain>
    </source>
</reference>
<keyword evidence="2" id="KW-1185">Reference proteome</keyword>
<organism evidence="1 2">
    <name type="scientific">Triticum urartu</name>
    <name type="common">Red wild einkorn</name>
    <name type="synonym">Crithodium urartu</name>
    <dbReference type="NCBI Taxonomy" id="4572"/>
    <lineage>
        <taxon>Eukaryota</taxon>
        <taxon>Viridiplantae</taxon>
        <taxon>Streptophyta</taxon>
        <taxon>Embryophyta</taxon>
        <taxon>Tracheophyta</taxon>
        <taxon>Spermatophyta</taxon>
        <taxon>Magnoliopsida</taxon>
        <taxon>Liliopsida</taxon>
        <taxon>Poales</taxon>
        <taxon>Poaceae</taxon>
        <taxon>BOP clade</taxon>
        <taxon>Pooideae</taxon>
        <taxon>Triticodae</taxon>
        <taxon>Triticeae</taxon>
        <taxon>Triticinae</taxon>
        <taxon>Triticum</taxon>
    </lineage>
</organism>
<proteinExistence type="predicted"/>